<dbReference type="Gene3D" id="3.40.50.2000">
    <property type="entry name" value="Glycogen Phosphorylase B"/>
    <property type="match status" value="2"/>
</dbReference>
<dbReference type="SUPFAM" id="SSF53756">
    <property type="entry name" value="UDP-Glycosyltransferase/glycogen phosphorylase"/>
    <property type="match status" value="1"/>
</dbReference>
<feature type="domain" description="Glycosyl transferase family 1" evidence="1">
    <location>
        <begin position="186"/>
        <end position="305"/>
    </location>
</feature>
<proteinExistence type="predicted"/>
<protein>
    <submittedName>
        <fullName evidence="3">Glycosyltransferase family 1 protein</fullName>
    </submittedName>
</protein>
<dbReference type="CDD" id="cd03812">
    <property type="entry name" value="GT4_CapH-like"/>
    <property type="match status" value="1"/>
</dbReference>
<dbReference type="InterPro" id="IPR028098">
    <property type="entry name" value="Glyco_trans_4-like_N"/>
</dbReference>
<gene>
    <name evidence="3" type="ORF">E4665_03235</name>
</gene>
<sequence>MKRIIVYGLGTSVGGMEEYVMNLFRHIDRSKYVFDIIPHGGKLFYAEKEVRHLGGRVYKITGQKENLLQSMKELNQCFKEWRNDHDIIYFNSCGFYNIIPFLLAKRNKYTIITHGHNTRGGKKSLLIEGLHLFNRIYVRWVSKRCFACSQAAGEWMFGKHFFKKGRVKIINNAIDCDLFRFNQDVRTDIRKQLNLDNRFVIGHVGRFVRQKNHDFMIDVFQAIRSQNGQAKLMLIGDGELKPLIEEKVKRLGLEDDVLFLGNRKDIPELMWAMDVFVLPSLFEGLPVVAVEAQAAGLSLVLSDTISREAKITQSVTFCSLKRQLAYWAKVILTENTKHADTTLAIRKKEFDIKTQAHQFEHLLSALTQSCNQV</sequence>
<keyword evidence="4" id="KW-1185">Reference proteome</keyword>
<dbReference type="GO" id="GO:0016757">
    <property type="term" value="F:glycosyltransferase activity"/>
    <property type="evidence" value="ECO:0007669"/>
    <property type="project" value="TreeGrafter"/>
</dbReference>
<reference evidence="3 4" key="1">
    <citation type="journal article" date="2015" name="Int. J. Syst. Evol. Microbiol.">
        <title>Sporolactobacillus shoreae sp. nov. and Sporolactobacillus spathodeae sp. nov., two spore-forming lactic acid bacteria isolated from tree barks in Thailand.</title>
        <authorList>
            <person name="Thamacharoensuk T."/>
            <person name="Kitahara M."/>
            <person name="Ohkuma M."/>
            <person name="Thongchul N."/>
            <person name="Tanasupawat S."/>
        </authorList>
    </citation>
    <scope>NUCLEOTIDE SEQUENCE [LARGE SCALE GENOMIC DNA]</scope>
    <source>
        <strain evidence="3 4">BK92</strain>
    </source>
</reference>
<evidence type="ECO:0000313" key="3">
    <source>
        <dbReference type="EMBL" id="TGA99977.1"/>
    </source>
</evidence>
<dbReference type="Pfam" id="PF13439">
    <property type="entry name" value="Glyco_transf_4"/>
    <property type="match status" value="1"/>
</dbReference>
<dbReference type="Pfam" id="PF00534">
    <property type="entry name" value="Glycos_transf_1"/>
    <property type="match status" value="1"/>
</dbReference>
<dbReference type="Proteomes" id="UP000298347">
    <property type="component" value="Unassembled WGS sequence"/>
</dbReference>
<evidence type="ECO:0000259" key="2">
    <source>
        <dbReference type="Pfam" id="PF13439"/>
    </source>
</evidence>
<name>A0A4Z0GSR9_9BACL</name>
<dbReference type="PANTHER" id="PTHR45947:SF3">
    <property type="entry name" value="SULFOQUINOVOSYL TRANSFERASE SQD2"/>
    <property type="match status" value="1"/>
</dbReference>
<feature type="domain" description="Glycosyltransferase subfamily 4-like N-terminal" evidence="2">
    <location>
        <begin position="13"/>
        <end position="177"/>
    </location>
</feature>
<dbReference type="EMBL" id="SRJD01000002">
    <property type="protein sequence ID" value="TGA99977.1"/>
    <property type="molecule type" value="Genomic_DNA"/>
</dbReference>
<evidence type="ECO:0000313" key="4">
    <source>
        <dbReference type="Proteomes" id="UP000298347"/>
    </source>
</evidence>
<accession>A0A4Z0GSR9</accession>
<dbReference type="InterPro" id="IPR001296">
    <property type="entry name" value="Glyco_trans_1"/>
</dbReference>
<organism evidence="3 4">
    <name type="scientific">Sporolactobacillus shoreae</name>
    <dbReference type="NCBI Taxonomy" id="1465501"/>
    <lineage>
        <taxon>Bacteria</taxon>
        <taxon>Bacillati</taxon>
        <taxon>Bacillota</taxon>
        <taxon>Bacilli</taxon>
        <taxon>Bacillales</taxon>
        <taxon>Sporolactobacillaceae</taxon>
        <taxon>Sporolactobacillus</taxon>
    </lineage>
</organism>
<dbReference type="AlphaFoldDB" id="A0A4Z0GSR9"/>
<dbReference type="InterPro" id="IPR050194">
    <property type="entry name" value="Glycosyltransferase_grp1"/>
</dbReference>
<evidence type="ECO:0000259" key="1">
    <source>
        <dbReference type="Pfam" id="PF00534"/>
    </source>
</evidence>
<keyword evidence="3" id="KW-0808">Transferase</keyword>
<dbReference type="OrthoDB" id="9804196at2"/>
<comment type="caution">
    <text evidence="3">The sequence shown here is derived from an EMBL/GenBank/DDBJ whole genome shotgun (WGS) entry which is preliminary data.</text>
</comment>
<dbReference type="RefSeq" id="WP_135347372.1">
    <property type="nucleotide sequence ID" value="NZ_SRJD01000002.1"/>
</dbReference>
<dbReference type="PANTHER" id="PTHR45947">
    <property type="entry name" value="SULFOQUINOVOSYL TRANSFERASE SQD2"/>
    <property type="match status" value="1"/>
</dbReference>